<dbReference type="PANTHER" id="PTHR34477">
    <property type="entry name" value="UPF0213 PROTEIN YHBQ"/>
    <property type="match status" value="1"/>
</dbReference>
<feature type="domain" description="GIY-YIG" evidence="3">
    <location>
        <begin position="20"/>
        <end position="96"/>
    </location>
</feature>
<dbReference type="AlphaFoldDB" id="A0A2H0TP43"/>
<evidence type="ECO:0000313" key="5">
    <source>
        <dbReference type="Proteomes" id="UP000230154"/>
    </source>
</evidence>
<evidence type="ECO:0000259" key="3">
    <source>
        <dbReference type="PROSITE" id="PS50164"/>
    </source>
</evidence>
<dbReference type="PANTHER" id="PTHR34477:SF1">
    <property type="entry name" value="UPF0213 PROTEIN YHBQ"/>
    <property type="match status" value="1"/>
</dbReference>
<sequence>MVLCPSCALQASACSMNRRDMHFAYILYCRNNTYYCGITNNIHRRLQEHRGGLAKSTKYRRPVKLVCVLVFPNKSKAAGFEQYIKSHSGRVTLLKRLVGSINNAGGRKTGSTGNVRGRRKGFPGNVRGCKAGSPGEARGCKAGSPGEARGCKAGSPGEARGCKTGSPGEARGCKAGSPGEARGCKTGSPGEARRA</sequence>
<dbReference type="PROSITE" id="PS50164">
    <property type="entry name" value="GIY_YIG"/>
    <property type="match status" value="1"/>
</dbReference>
<dbReference type="InterPro" id="IPR050190">
    <property type="entry name" value="UPF0213_domain"/>
</dbReference>
<reference evidence="5" key="1">
    <citation type="submission" date="2017-09" db="EMBL/GenBank/DDBJ databases">
        <title>Depth-based differentiation of microbial function through sediment-hosted aquifers and enrichment of novel symbionts in the deep terrestrial subsurface.</title>
        <authorList>
            <person name="Probst A.J."/>
            <person name="Ladd B."/>
            <person name="Jarett J.K."/>
            <person name="Geller-Mcgrath D.E."/>
            <person name="Sieber C.M.K."/>
            <person name="Emerson J.B."/>
            <person name="Anantharaman K."/>
            <person name="Thomas B.C."/>
            <person name="Malmstrom R."/>
            <person name="Stieglmeier M."/>
            <person name="Klingl A."/>
            <person name="Woyke T."/>
            <person name="Ryan C.M."/>
            <person name="Banfield J.F."/>
        </authorList>
    </citation>
    <scope>NUCLEOTIDE SEQUENCE [LARGE SCALE GENOMIC DNA]</scope>
</reference>
<gene>
    <name evidence="4" type="ORF">COU35_05260</name>
</gene>
<organism evidence="4 5">
    <name type="scientific">Candidatus Magasanikbacteria bacterium CG10_big_fil_rev_8_21_14_0_10_47_10</name>
    <dbReference type="NCBI Taxonomy" id="1974652"/>
    <lineage>
        <taxon>Bacteria</taxon>
        <taxon>Candidatus Magasanikiibacteriota</taxon>
    </lineage>
</organism>
<dbReference type="Pfam" id="PF01541">
    <property type="entry name" value="GIY-YIG"/>
    <property type="match status" value="1"/>
</dbReference>
<dbReference type="Gene3D" id="3.40.1440.10">
    <property type="entry name" value="GIY-YIG endonuclease"/>
    <property type="match status" value="1"/>
</dbReference>
<protein>
    <recommendedName>
        <fullName evidence="3">GIY-YIG domain-containing protein</fullName>
    </recommendedName>
</protein>
<accession>A0A2H0TP43</accession>
<evidence type="ECO:0000256" key="1">
    <source>
        <dbReference type="ARBA" id="ARBA00007435"/>
    </source>
</evidence>
<dbReference type="CDD" id="cd10456">
    <property type="entry name" value="GIY-YIG_UPF0213"/>
    <property type="match status" value="1"/>
</dbReference>
<proteinExistence type="inferred from homology"/>
<dbReference type="EMBL" id="PFCB01000036">
    <property type="protein sequence ID" value="PIR73912.1"/>
    <property type="molecule type" value="Genomic_DNA"/>
</dbReference>
<name>A0A2H0TP43_9BACT</name>
<evidence type="ECO:0000313" key="4">
    <source>
        <dbReference type="EMBL" id="PIR73912.1"/>
    </source>
</evidence>
<comment type="similarity">
    <text evidence="1">Belongs to the UPF0213 family.</text>
</comment>
<feature type="region of interest" description="Disordered" evidence="2">
    <location>
        <begin position="104"/>
        <end position="195"/>
    </location>
</feature>
<dbReference type="InterPro" id="IPR000305">
    <property type="entry name" value="GIY-YIG_endonuc"/>
</dbReference>
<comment type="caution">
    <text evidence="4">The sequence shown here is derived from an EMBL/GenBank/DDBJ whole genome shotgun (WGS) entry which is preliminary data.</text>
</comment>
<dbReference type="SUPFAM" id="SSF82771">
    <property type="entry name" value="GIY-YIG endonuclease"/>
    <property type="match status" value="1"/>
</dbReference>
<evidence type="ECO:0000256" key="2">
    <source>
        <dbReference type="SAM" id="MobiDB-lite"/>
    </source>
</evidence>
<dbReference type="Proteomes" id="UP000230154">
    <property type="component" value="Unassembled WGS sequence"/>
</dbReference>
<dbReference type="InterPro" id="IPR035901">
    <property type="entry name" value="GIY-YIG_endonuc_sf"/>
</dbReference>